<dbReference type="PANTHER" id="PTHR10926:SF0">
    <property type="entry name" value="CDC50, ISOFORM A"/>
    <property type="match status" value="1"/>
</dbReference>
<dbReference type="WBParaSite" id="ACRNAN_scaffold1342.g7564.t1">
    <property type="protein sequence ID" value="ACRNAN_scaffold1342.g7564.t1"/>
    <property type="gene ID" value="ACRNAN_scaffold1342.g7564"/>
</dbReference>
<evidence type="ECO:0000313" key="7">
    <source>
        <dbReference type="WBParaSite" id="ACRNAN_scaffold1342.g7564.t1"/>
    </source>
</evidence>
<evidence type="ECO:0000256" key="2">
    <source>
        <dbReference type="ARBA" id="ARBA00009457"/>
    </source>
</evidence>
<evidence type="ECO:0000256" key="4">
    <source>
        <dbReference type="ARBA" id="ARBA00022989"/>
    </source>
</evidence>
<reference evidence="7" key="1">
    <citation type="submission" date="2022-11" db="UniProtKB">
        <authorList>
            <consortium name="WormBaseParasite"/>
        </authorList>
    </citation>
    <scope>IDENTIFICATION</scope>
</reference>
<evidence type="ECO:0000256" key="1">
    <source>
        <dbReference type="ARBA" id="ARBA00004141"/>
    </source>
</evidence>
<dbReference type="AlphaFoldDB" id="A0A914CRE9"/>
<name>A0A914CRE9_9BILA</name>
<evidence type="ECO:0000313" key="6">
    <source>
        <dbReference type="Proteomes" id="UP000887540"/>
    </source>
</evidence>
<dbReference type="Pfam" id="PF03381">
    <property type="entry name" value="CDC50"/>
    <property type="match status" value="1"/>
</dbReference>
<keyword evidence="6" id="KW-1185">Reference proteome</keyword>
<comment type="subcellular location">
    <subcellularLocation>
        <location evidence="1">Membrane</location>
        <topology evidence="1">Multi-pass membrane protein</topology>
    </subcellularLocation>
</comment>
<keyword evidence="3" id="KW-0812">Transmembrane</keyword>
<dbReference type="GO" id="GO:0005794">
    <property type="term" value="C:Golgi apparatus"/>
    <property type="evidence" value="ECO:0007669"/>
    <property type="project" value="TreeGrafter"/>
</dbReference>
<proteinExistence type="inferred from homology"/>
<dbReference type="Proteomes" id="UP000887540">
    <property type="component" value="Unplaced"/>
</dbReference>
<dbReference type="GO" id="GO:0005886">
    <property type="term" value="C:plasma membrane"/>
    <property type="evidence" value="ECO:0007669"/>
    <property type="project" value="TreeGrafter"/>
</dbReference>
<accession>A0A914CRE9</accession>
<evidence type="ECO:0000256" key="5">
    <source>
        <dbReference type="ARBA" id="ARBA00023136"/>
    </source>
</evidence>
<keyword evidence="4" id="KW-1133">Transmembrane helix</keyword>
<dbReference type="InterPro" id="IPR005045">
    <property type="entry name" value="CDC50/LEM3_fam"/>
</dbReference>
<dbReference type="PANTHER" id="PTHR10926">
    <property type="entry name" value="CELL CYCLE CONTROL PROTEIN 50"/>
    <property type="match status" value="1"/>
</dbReference>
<protein>
    <submittedName>
        <fullName evidence="7">Uncharacterized protein</fullName>
    </submittedName>
</protein>
<comment type="similarity">
    <text evidence="2">Belongs to the CDC50/LEM3 family.</text>
</comment>
<evidence type="ECO:0000256" key="3">
    <source>
        <dbReference type="ARBA" id="ARBA00022692"/>
    </source>
</evidence>
<keyword evidence="5" id="KW-0472">Membrane</keyword>
<dbReference type="GO" id="GO:0005783">
    <property type="term" value="C:endoplasmic reticulum"/>
    <property type="evidence" value="ECO:0007669"/>
    <property type="project" value="TreeGrafter"/>
</dbReference>
<organism evidence="6 7">
    <name type="scientific">Acrobeloides nanus</name>
    <dbReference type="NCBI Taxonomy" id="290746"/>
    <lineage>
        <taxon>Eukaryota</taxon>
        <taxon>Metazoa</taxon>
        <taxon>Ecdysozoa</taxon>
        <taxon>Nematoda</taxon>
        <taxon>Chromadorea</taxon>
        <taxon>Rhabditida</taxon>
        <taxon>Tylenchina</taxon>
        <taxon>Cephalobomorpha</taxon>
        <taxon>Cephaloboidea</taxon>
        <taxon>Cephalobidae</taxon>
        <taxon>Acrobeloides</taxon>
    </lineage>
</organism>
<sequence>MRDAYLPAEAFIGYHSITDFDELCEVIRLCRGKWFDPPWLDMVFPNKSRIGRTIKNLKDTSNNYLPSFWPHANALRNYVWCQLPKCGQAQNSMFFDTFDVVGEDGIVPMTEDDINHAKERIAYKNPPNQHTPEQLKHYFNKCPIVNDSCPEWRYKIWELDLENEDNNGLQNAQYINWRRHSAYTTFRKLYKRLNKTGNYINGLRKGNYTVTIFNHFDFNKSASLEENQRA</sequence>